<name>A0ABQ7AL49_BRACR</name>
<dbReference type="InterPro" id="IPR002885">
    <property type="entry name" value="PPR_rpt"/>
</dbReference>
<keyword evidence="4" id="KW-1185">Reference proteome</keyword>
<comment type="caution">
    <text evidence="3">The sequence shown here is derived from an EMBL/GenBank/DDBJ whole genome shotgun (WGS) entry which is preliminary data.</text>
</comment>
<protein>
    <recommendedName>
        <fullName evidence="5">Pentacotripeptide-repeat region of PRORP domain-containing protein</fullName>
    </recommendedName>
</protein>
<evidence type="ECO:0008006" key="5">
    <source>
        <dbReference type="Google" id="ProtNLM"/>
    </source>
</evidence>
<reference evidence="3 4" key="1">
    <citation type="journal article" date="2020" name="BMC Genomics">
        <title>Intraspecific diversification of the crop wild relative Brassica cretica Lam. using demographic model selection.</title>
        <authorList>
            <person name="Kioukis A."/>
            <person name="Michalopoulou V.A."/>
            <person name="Briers L."/>
            <person name="Pirintsos S."/>
            <person name="Studholme D.J."/>
            <person name="Pavlidis P."/>
            <person name="Sarris P.F."/>
        </authorList>
    </citation>
    <scope>NUCLEOTIDE SEQUENCE [LARGE SCALE GENOMIC DNA]</scope>
    <source>
        <strain evidence="4">cv. PFS-1207/04</strain>
    </source>
</reference>
<evidence type="ECO:0000313" key="4">
    <source>
        <dbReference type="Proteomes" id="UP000266723"/>
    </source>
</evidence>
<dbReference type="NCBIfam" id="TIGR00756">
    <property type="entry name" value="PPR"/>
    <property type="match status" value="2"/>
</dbReference>
<dbReference type="EMBL" id="QGKV02002055">
    <property type="protein sequence ID" value="KAF3498126.1"/>
    <property type="molecule type" value="Genomic_DNA"/>
</dbReference>
<feature type="repeat" description="PPR" evidence="2">
    <location>
        <begin position="9"/>
        <end position="43"/>
    </location>
</feature>
<dbReference type="InterPro" id="IPR011990">
    <property type="entry name" value="TPR-like_helical_dom_sf"/>
</dbReference>
<dbReference type="PANTHER" id="PTHR45613">
    <property type="entry name" value="PENTATRICOPEPTIDE REPEAT-CONTAINING PROTEIN"/>
    <property type="match status" value="1"/>
</dbReference>
<dbReference type="Pfam" id="PF12854">
    <property type="entry name" value="PPR_1"/>
    <property type="match status" value="1"/>
</dbReference>
<evidence type="ECO:0000313" key="3">
    <source>
        <dbReference type="EMBL" id="KAF3498126.1"/>
    </source>
</evidence>
<dbReference type="Gene3D" id="1.25.40.10">
    <property type="entry name" value="Tetratricopeptide repeat domain"/>
    <property type="match status" value="1"/>
</dbReference>
<evidence type="ECO:0000256" key="1">
    <source>
        <dbReference type="ARBA" id="ARBA00022737"/>
    </source>
</evidence>
<proteinExistence type="predicted"/>
<organism evidence="3 4">
    <name type="scientific">Brassica cretica</name>
    <name type="common">Mustard</name>
    <dbReference type="NCBI Taxonomy" id="69181"/>
    <lineage>
        <taxon>Eukaryota</taxon>
        <taxon>Viridiplantae</taxon>
        <taxon>Streptophyta</taxon>
        <taxon>Embryophyta</taxon>
        <taxon>Tracheophyta</taxon>
        <taxon>Spermatophyta</taxon>
        <taxon>Magnoliopsida</taxon>
        <taxon>eudicotyledons</taxon>
        <taxon>Gunneridae</taxon>
        <taxon>Pentapetalae</taxon>
        <taxon>rosids</taxon>
        <taxon>malvids</taxon>
        <taxon>Brassicales</taxon>
        <taxon>Brassicaceae</taxon>
        <taxon>Brassiceae</taxon>
        <taxon>Brassica</taxon>
    </lineage>
</organism>
<accession>A0ABQ7AL49</accession>
<dbReference type="Pfam" id="PF13041">
    <property type="entry name" value="PPR_2"/>
    <property type="match status" value="1"/>
</dbReference>
<dbReference type="Proteomes" id="UP000266723">
    <property type="component" value="Unassembled WGS sequence"/>
</dbReference>
<evidence type="ECO:0000256" key="2">
    <source>
        <dbReference type="PROSITE-ProRule" id="PRU00708"/>
    </source>
</evidence>
<sequence length="76" mass="8466">MEAKGIEANVVTYNSLISSFCKAGRWDDGAQLLKDMITRGITPDVVIFNALIDCLVKERKLKEAEELYNEMISQGA</sequence>
<keyword evidence="1" id="KW-0677">Repeat</keyword>
<dbReference type="PANTHER" id="PTHR45613:SF207">
    <property type="entry name" value="OS08G0300700 PROTEIN"/>
    <property type="match status" value="1"/>
</dbReference>
<gene>
    <name evidence="3" type="ORF">DY000_02054818</name>
</gene>
<dbReference type="PROSITE" id="PS51375">
    <property type="entry name" value="PPR"/>
    <property type="match status" value="2"/>
</dbReference>
<feature type="repeat" description="PPR" evidence="2">
    <location>
        <begin position="44"/>
        <end position="76"/>
    </location>
</feature>